<keyword evidence="2" id="KW-0812">Transmembrane</keyword>
<dbReference type="Gene3D" id="3.30.1150.10">
    <property type="match status" value="1"/>
</dbReference>
<dbReference type="GO" id="GO:0031992">
    <property type="term" value="F:energy transducer activity"/>
    <property type="evidence" value="ECO:0007669"/>
    <property type="project" value="TreeGrafter"/>
</dbReference>
<proteinExistence type="predicted"/>
<accession>A0A4U3L310</accession>
<dbReference type="AlphaFoldDB" id="A0A4U3L310"/>
<dbReference type="InterPro" id="IPR051045">
    <property type="entry name" value="TonB-dependent_transducer"/>
</dbReference>
<dbReference type="OrthoDB" id="1039448at2"/>
<dbReference type="Pfam" id="PF03544">
    <property type="entry name" value="TonB_C"/>
    <property type="match status" value="1"/>
</dbReference>
<feature type="transmembrane region" description="Helical" evidence="2">
    <location>
        <begin position="39"/>
        <end position="57"/>
    </location>
</feature>
<dbReference type="PANTHER" id="PTHR33446:SF2">
    <property type="entry name" value="PROTEIN TONB"/>
    <property type="match status" value="1"/>
</dbReference>
<dbReference type="SUPFAM" id="SSF74653">
    <property type="entry name" value="TolA/TonB C-terminal domain"/>
    <property type="match status" value="1"/>
</dbReference>
<dbReference type="PANTHER" id="PTHR33446">
    <property type="entry name" value="PROTEIN TONB-RELATED"/>
    <property type="match status" value="1"/>
</dbReference>
<organism evidence="4 5">
    <name type="scientific">Ilyomonas limi</name>
    <dbReference type="NCBI Taxonomy" id="2575867"/>
    <lineage>
        <taxon>Bacteria</taxon>
        <taxon>Pseudomonadati</taxon>
        <taxon>Bacteroidota</taxon>
        <taxon>Chitinophagia</taxon>
        <taxon>Chitinophagales</taxon>
        <taxon>Chitinophagaceae</taxon>
        <taxon>Ilyomonas</taxon>
    </lineage>
</organism>
<dbReference type="RefSeq" id="WP_137261832.1">
    <property type="nucleotide sequence ID" value="NZ_SZQL01000007.1"/>
</dbReference>
<dbReference type="GO" id="GO:0055085">
    <property type="term" value="P:transmembrane transport"/>
    <property type="evidence" value="ECO:0007669"/>
    <property type="project" value="InterPro"/>
</dbReference>
<dbReference type="EMBL" id="SZQL01000007">
    <property type="protein sequence ID" value="TKK68644.1"/>
    <property type="molecule type" value="Genomic_DNA"/>
</dbReference>
<evidence type="ECO:0000256" key="2">
    <source>
        <dbReference type="SAM" id="Phobius"/>
    </source>
</evidence>
<reference evidence="4 5" key="1">
    <citation type="submission" date="2019-05" db="EMBL/GenBank/DDBJ databases">
        <title>Panacibacter sp. strain 17mud1-8 Genome sequencing and assembly.</title>
        <authorList>
            <person name="Chhetri G."/>
        </authorList>
    </citation>
    <scope>NUCLEOTIDE SEQUENCE [LARGE SCALE GENOMIC DNA]</scope>
    <source>
        <strain evidence="4 5">17mud1-8</strain>
    </source>
</reference>
<comment type="caution">
    <text evidence="4">The sequence shown here is derived from an EMBL/GenBank/DDBJ whole genome shotgun (WGS) entry which is preliminary data.</text>
</comment>
<sequence>METNQILRADVLDIIFEGRNKMYGAYELRKSYNKRLKSSILVMIGCCLFAFLAAFTGKKENHHSATLIVDGDVTLQTEPQQPLVPPPPPPPPPPSQPKPIASIKFTTPVLTNENIETPPPAQIDMDNIAIGKIDNPNGEHTDMIAPPVEEKGIGNVVAPQVDDLKNEVFFVQKEAQFPGGANAWIKYLERTLRVDLPAENGAPAGTYSVVVSFLVDKDGNVSEVQALNNPGYGTADEAVRAIKKGPQWIPAVQNGRNVIYRQKQTITFRVEEAQ</sequence>
<feature type="region of interest" description="Disordered" evidence="1">
    <location>
        <begin position="77"/>
        <end position="101"/>
    </location>
</feature>
<gene>
    <name evidence="4" type="ORF">FC093_11040</name>
</gene>
<feature type="compositionally biased region" description="Pro residues" evidence="1">
    <location>
        <begin position="82"/>
        <end position="97"/>
    </location>
</feature>
<name>A0A4U3L310_9BACT</name>
<keyword evidence="2" id="KW-1133">Transmembrane helix</keyword>
<feature type="domain" description="TonB C-terminal" evidence="3">
    <location>
        <begin position="208"/>
        <end position="269"/>
    </location>
</feature>
<dbReference type="InterPro" id="IPR037682">
    <property type="entry name" value="TonB_C"/>
</dbReference>
<dbReference type="GO" id="GO:0098797">
    <property type="term" value="C:plasma membrane protein complex"/>
    <property type="evidence" value="ECO:0007669"/>
    <property type="project" value="TreeGrafter"/>
</dbReference>
<keyword evidence="5" id="KW-1185">Reference proteome</keyword>
<protein>
    <submittedName>
        <fullName evidence="4">Energy transducer TonB</fullName>
    </submittedName>
</protein>
<dbReference type="Proteomes" id="UP000305848">
    <property type="component" value="Unassembled WGS sequence"/>
</dbReference>
<evidence type="ECO:0000313" key="5">
    <source>
        <dbReference type="Proteomes" id="UP000305848"/>
    </source>
</evidence>
<evidence type="ECO:0000259" key="3">
    <source>
        <dbReference type="Pfam" id="PF03544"/>
    </source>
</evidence>
<keyword evidence="2" id="KW-0472">Membrane</keyword>
<evidence type="ECO:0000256" key="1">
    <source>
        <dbReference type="SAM" id="MobiDB-lite"/>
    </source>
</evidence>
<evidence type="ECO:0000313" key="4">
    <source>
        <dbReference type="EMBL" id="TKK68644.1"/>
    </source>
</evidence>